<dbReference type="Gene3D" id="3.40.50.150">
    <property type="entry name" value="Vaccinia Virus protein VP39"/>
    <property type="match status" value="1"/>
</dbReference>
<keyword evidence="1" id="KW-0489">Methyltransferase</keyword>
<comment type="caution">
    <text evidence="1">The sequence shown here is derived from an EMBL/GenBank/DDBJ whole genome shotgun (WGS) entry which is preliminary data.</text>
</comment>
<dbReference type="InterPro" id="IPR029063">
    <property type="entry name" value="SAM-dependent_MTases_sf"/>
</dbReference>
<protein>
    <submittedName>
        <fullName evidence="1">Methyltransferase domain-containing protein</fullName>
    </submittedName>
</protein>
<dbReference type="Proteomes" id="UP001500540">
    <property type="component" value="Unassembled WGS sequence"/>
</dbReference>
<dbReference type="GO" id="GO:0008168">
    <property type="term" value="F:methyltransferase activity"/>
    <property type="evidence" value="ECO:0007669"/>
    <property type="project" value="UniProtKB-KW"/>
</dbReference>
<name>A0ABP7GX48_9MICO</name>
<accession>A0ABP7GX48</accession>
<gene>
    <name evidence="1" type="ORF">GCM10022240_31060</name>
</gene>
<keyword evidence="2" id="KW-1185">Reference proteome</keyword>
<dbReference type="SUPFAM" id="SSF53335">
    <property type="entry name" value="S-adenosyl-L-methionine-dependent methyltransferases"/>
    <property type="match status" value="1"/>
</dbReference>
<organism evidence="1 2">
    <name type="scientific">Microbacterium kribbense</name>
    <dbReference type="NCBI Taxonomy" id="433645"/>
    <lineage>
        <taxon>Bacteria</taxon>
        <taxon>Bacillati</taxon>
        <taxon>Actinomycetota</taxon>
        <taxon>Actinomycetes</taxon>
        <taxon>Micrococcales</taxon>
        <taxon>Microbacteriaceae</taxon>
        <taxon>Microbacterium</taxon>
    </lineage>
</organism>
<evidence type="ECO:0000313" key="2">
    <source>
        <dbReference type="Proteomes" id="UP001500540"/>
    </source>
</evidence>
<evidence type="ECO:0000313" key="1">
    <source>
        <dbReference type="EMBL" id="GAA3777484.1"/>
    </source>
</evidence>
<sequence>MPLARMPAHWMLARLGKKVMRPGGLTPSLQMLDALAITAHDDVVDMWPGLGVTTERTLAANPRSYTAIERGRAENARVERVLHGPNQRSIVAPAHKTGLADDAASVIYGEALLTLEPAKRKAATIAEAVRLLRPGGRYGIHELLLTPTSLSESAKDDIERVLTTVLHVLARPLTADEWRRLLEDQGFEVDVEQTGRLLLLDIPTFLSDEGVWGSTMFTARCLAHPSVLPRIAEIWTTFRRYRDNLGSIMMTAHHA</sequence>
<reference evidence="2" key="1">
    <citation type="journal article" date="2019" name="Int. J. Syst. Evol. Microbiol.">
        <title>The Global Catalogue of Microorganisms (GCM) 10K type strain sequencing project: providing services to taxonomists for standard genome sequencing and annotation.</title>
        <authorList>
            <consortium name="The Broad Institute Genomics Platform"/>
            <consortium name="The Broad Institute Genome Sequencing Center for Infectious Disease"/>
            <person name="Wu L."/>
            <person name="Ma J."/>
        </authorList>
    </citation>
    <scope>NUCLEOTIDE SEQUENCE [LARGE SCALE GENOMIC DNA]</scope>
    <source>
        <strain evidence="2">JCM 16950</strain>
    </source>
</reference>
<dbReference type="GO" id="GO:0032259">
    <property type="term" value="P:methylation"/>
    <property type="evidence" value="ECO:0007669"/>
    <property type="project" value="UniProtKB-KW"/>
</dbReference>
<keyword evidence="1" id="KW-0808">Transferase</keyword>
<dbReference type="EMBL" id="BAABAF010000014">
    <property type="protein sequence ID" value="GAA3777484.1"/>
    <property type="molecule type" value="Genomic_DNA"/>
</dbReference>
<proteinExistence type="predicted"/>